<evidence type="ECO:0000313" key="1">
    <source>
        <dbReference type="EMBL" id="XCH43648.1"/>
    </source>
</evidence>
<organism evidence="1">
    <name type="scientific">Mycobacterium phage Pharb</name>
    <dbReference type="NCBI Taxonomy" id="3136626"/>
    <lineage>
        <taxon>Viruses</taxon>
    </lineage>
</organism>
<sequence length="60" mass="6921">MNTPHGQMTREQLLSAARAERLALDQDNLAARREITRLQRRIDDNDARLRAIDETIGYLS</sequence>
<gene>
    <name evidence="1" type="primary">39</name>
    <name evidence="1" type="ORF">SEA_PHARB_39</name>
</gene>
<proteinExistence type="predicted"/>
<protein>
    <submittedName>
        <fullName evidence="1">Uncharacterized protein</fullName>
    </submittedName>
</protein>
<name>A0AAU8GNV4_9VIRU</name>
<accession>A0AAU8GNV4</accession>
<dbReference type="EMBL" id="PP750966">
    <property type="protein sequence ID" value="XCH43648.1"/>
    <property type="molecule type" value="Genomic_DNA"/>
</dbReference>
<reference evidence="1" key="1">
    <citation type="submission" date="2024-04" db="EMBL/GenBank/DDBJ databases">
        <authorList>
            <person name="Bains C."/>
            <person name="Hallett B."/>
            <person name="Lee H."/>
            <person name="Redzematovic E."/>
            <person name="Hutchison K.W."/>
            <person name="Molloy S.D."/>
            <person name="Viland M.D."/>
            <person name="Lewis C.M."/>
            <person name="Garlena R.A."/>
            <person name="Russell D.A."/>
            <person name="Jacobs-Sera D."/>
            <person name="Hatfull G.F."/>
        </authorList>
    </citation>
    <scope>NUCLEOTIDE SEQUENCE</scope>
</reference>